<evidence type="ECO:0000256" key="1">
    <source>
        <dbReference type="SAM" id="MobiDB-lite"/>
    </source>
</evidence>
<evidence type="ECO:0000313" key="3">
    <source>
        <dbReference type="Proteomes" id="UP000233100"/>
    </source>
</evidence>
<dbReference type="GeneTree" id="ENSGT00980000202150"/>
<dbReference type="Ensembl" id="ENSMFAT00000096839.1">
    <property type="protein sequence ID" value="ENSMFAP00000059457.1"/>
    <property type="gene ID" value="ENSMFAG00000061492.1"/>
</dbReference>
<accession>A0A7N9D6J0</accession>
<proteinExistence type="predicted"/>
<evidence type="ECO:0000313" key="2">
    <source>
        <dbReference type="Ensembl" id="ENSMFAP00000059457.1"/>
    </source>
</evidence>
<feature type="region of interest" description="Disordered" evidence="1">
    <location>
        <begin position="1"/>
        <end position="26"/>
    </location>
</feature>
<reference evidence="2 3" key="1">
    <citation type="submission" date="2013-03" db="EMBL/GenBank/DDBJ databases">
        <authorList>
            <person name="Warren W."/>
            <person name="Wilson R.K."/>
        </authorList>
    </citation>
    <scope>NUCLEOTIDE SEQUENCE</scope>
</reference>
<reference evidence="2" key="2">
    <citation type="submission" date="2025-08" db="UniProtKB">
        <authorList>
            <consortium name="Ensembl"/>
        </authorList>
    </citation>
    <scope>IDENTIFICATION</scope>
</reference>
<feature type="compositionally biased region" description="Polar residues" evidence="1">
    <location>
        <begin position="115"/>
        <end position="124"/>
    </location>
</feature>
<dbReference type="AlphaFoldDB" id="A0A7N9D6J0"/>
<keyword evidence="3" id="KW-1185">Reference proteome</keyword>
<reference evidence="2" key="3">
    <citation type="submission" date="2025-09" db="UniProtKB">
        <authorList>
            <consortium name="Ensembl"/>
        </authorList>
    </citation>
    <scope>IDENTIFICATION</scope>
</reference>
<protein>
    <submittedName>
        <fullName evidence="2">Uncharacterized protein</fullName>
    </submittedName>
</protein>
<feature type="compositionally biased region" description="Basic and acidic residues" evidence="1">
    <location>
        <begin position="101"/>
        <end position="110"/>
    </location>
</feature>
<sequence>MWVGGAAGPGATSATAGPDDKPSLPWARGACTLLRVRGPTGHRPPELGLACERRAQPQLPPAFSLHTSPQAEGAGSGLGQPRKGLPQCSGGLKGSSSATRVDAEAEEAQRGRATITLSPLNRIA</sequence>
<feature type="region of interest" description="Disordered" evidence="1">
    <location>
        <begin position="53"/>
        <end position="124"/>
    </location>
</feature>
<name>A0A7N9D6J0_MACFA</name>
<dbReference type="Proteomes" id="UP000233100">
    <property type="component" value="Chromosome 1"/>
</dbReference>
<organism evidence="2 3">
    <name type="scientific">Macaca fascicularis</name>
    <name type="common">Crab-eating macaque</name>
    <name type="synonym">Cynomolgus monkey</name>
    <dbReference type="NCBI Taxonomy" id="9541"/>
    <lineage>
        <taxon>Eukaryota</taxon>
        <taxon>Metazoa</taxon>
        <taxon>Chordata</taxon>
        <taxon>Craniata</taxon>
        <taxon>Vertebrata</taxon>
        <taxon>Euteleostomi</taxon>
        <taxon>Mammalia</taxon>
        <taxon>Eutheria</taxon>
        <taxon>Euarchontoglires</taxon>
        <taxon>Primates</taxon>
        <taxon>Haplorrhini</taxon>
        <taxon>Catarrhini</taxon>
        <taxon>Cercopithecidae</taxon>
        <taxon>Cercopithecinae</taxon>
        <taxon>Macaca</taxon>
    </lineage>
</organism>